<dbReference type="AlphaFoldDB" id="A0A3S5C4I9"/>
<sequence length="76" mass="7843">MIESRSSRTVLGSVQDIFALNTCGGPSSVNGSRTLNDCQSGWAGGPEMQCVVRACNMGTGEMGRRSGITALTESAS</sequence>
<organism evidence="1 2">
    <name type="scientific">Protopolystoma xenopodis</name>
    <dbReference type="NCBI Taxonomy" id="117903"/>
    <lineage>
        <taxon>Eukaryota</taxon>
        <taxon>Metazoa</taxon>
        <taxon>Spiralia</taxon>
        <taxon>Lophotrochozoa</taxon>
        <taxon>Platyhelminthes</taxon>
        <taxon>Monogenea</taxon>
        <taxon>Polyopisthocotylea</taxon>
        <taxon>Polystomatidea</taxon>
        <taxon>Polystomatidae</taxon>
        <taxon>Protopolystoma</taxon>
    </lineage>
</organism>
<accession>A0A3S5C4I9</accession>
<reference evidence="1" key="1">
    <citation type="submission" date="2018-11" db="EMBL/GenBank/DDBJ databases">
        <authorList>
            <consortium name="Pathogen Informatics"/>
        </authorList>
    </citation>
    <scope>NUCLEOTIDE SEQUENCE</scope>
</reference>
<dbReference type="Proteomes" id="UP000784294">
    <property type="component" value="Unassembled WGS sequence"/>
</dbReference>
<evidence type="ECO:0000313" key="2">
    <source>
        <dbReference type="Proteomes" id="UP000784294"/>
    </source>
</evidence>
<proteinExistence type="predicted"/>
<gene>
    <name evidence="1" type="ORF">PXEA_LOCUS28299</name>
</gene>
<dbReference type="EMBL" id="CAAALY010248551">
    <property type="protein sequence ID" value="VEL34859.1"/>
    <property type="molecule type" value="Genomic_DNA"/>
</dbReference>
<protein>
    <submittedName>
        <fullName evidence="1">Uncharacterized protein</fullName>
    </submittedName>
</protein>
<name>A0A3S5C4I9_9PLAT</name>
<keyword evidence="2" id="KW-1185">Reference proteome</keyword>
<evidence type="ECO:0000313" key="1">
    <source>
        <dbReference type="EMBL" id="VEL34859.1"/>
    </source>
</evidence>
<comment type="caution">
    <text evidence="1">The sequence shown here is derived from an EMBL/GenBank/DDBJ whole genome shotgun (WGS) entry which is preliminary data.</text>
</comment>